<evidence type="ECO:0000313" key="6">
    <source>
        <dbReference type="Proteomes" id="UP000051913"/>
    </source>
</evidence>
<dbReference type="AlphaFoldDB" id="A0A0R3LW10"/>
<name>A0A0R3LW10_9BRAD</name>
<evidence type="ECO:0000313" key="5">
    <source>
        <dbReference type="EMBL" id="KRR09855.1"/>
    </source>
</evidence>
<evidence type="ECO:0000259" key="4">
    <source>
        <dbReference type="PROSITE" id="PS01124"/>
    </source>
</evidence>
<proteinExistence type="predicted"/>
<dbReference type="GO" id="GO:0003700">
    <property type="term" value="F:DNA-binding transcription factor activity"/>
    <property type="evidence" value="ECO:0007669"/>
    <property type="project" value="InterPro"/>
</dbReference>
<dbReference type="PANTHER" id="PTHR46796">
    <property type="entry name" value="HTH-TYPE TRANSCRIPTIONAL ACTIVATOR RHAS-RELATED"/>
    <property type="match status" value="1"/>
</dbReference>
<reference evidence="5 6" key="1">
    <citation type="submission" date="2014-03" db="EMBL/GenBank/DDBJ databases">
        <title>Bradyrhizobium valentinum sp. nov., isolated from effective nodules of Lupinus mariae-josephae, a lupine endemic of basic-lime soils in Eastern Spain.</title>
        <authorList>
            <person name="Duran D."/>
            <person name="Rey L."/>
            <person name="Navarro A."/>
            <person name="Busquets A."/>
            <person name="Imperial J."/>
            <person name="Ruiz-Argueso T."/>
        </authorList>
    </citation>
    <scope>NUCLEOTIDE SEQUENCE [LARGE SCALE GENOMIC DNA]</scope>
    <source>
        <strain evidence="5 6">LmjM3</strain>
    </source>
</reference>
<dbReference type="EMBL" id="LLXX01000059">
    <property type="protein sequence ID" value="KRR09855.1"/>
    <property type="molecule type" value="Genomic_DNA"/>
</dbReference>
<dbReference type="GO" id="GO:0043565">
    <property type="term" value="F:sequence-specific DNA binding"/>
    <property type="evidence" value="ECO:0007669"/>
    <property type="project" value="InterPro"/>
</dbReference>
<organism evidence="5 6">
    <name type="scientific">Bradyrhizobium valentinum</name>
    <dbReference type="NCBI Taxonomy" id="1518501"/>
    <lineage>
        <taxon>Bacteria</taxon>
        <taxon>Pseudomonadati</taxon>
        <taxon>Pseudomonadota</taxon>
        <taxon>Alphaproteobacteria</taxon>
        <taxon>Hyphomicrobiales</taxon>
        <taxon>Nitrobacteraceae</taxon>
        <taxon>Bradyrhizobium</taxon>
    </lineage>
</organism>
<evidence type="ECO:0000256" key="3">
    <source>
        <dbReference type="ARBA" id="ARBA00023163"/>
    </source>
</evidence>
<dbReference type="SUPFAM" id="SSF46689">
    <property type="entry name" value="Homeodomain-like"/>
    <property type="match status" value="2"/>
</dbReference>
<dbReference type="Proteomes" id="UP000051913">
    <property type="component" value="Unassembled WGS sequence"/>
</dbReference>
<dbReference type="InterPro" id="IPR018060">
    <property type="entry name" value="HTH_AraC"/>
</dbReference>
<dbReference type="STRING" id="1518501.CQ10_01690"/>
<feature type="domain" description="HTH araC/xylS-type" evidence="4">
    <location>
        <begin position="237"/>
        <end position="337"/>
    </location>
</feature>
<comment type="caution">
    <text evidence="5">The sequence shown here is derived from an EMBL/GenBank/DDBJ whole genome shotgun (WGS) entry which is preliminary data.</text>
</comment>
<dbReference type="PANTHER" id="PTHR46796:SF12">
    <property type="entry name" value="HTH-TYPE DNA-BINDING TRANSCRIPTIONAL ACTIVATOR EUTR"/>
    <property type="match status" value="1"/>
</dbReference>
<evidence type="ECO:0000256" key="1">
    <source>
        <dbReference type="ARBA" id="ARBA00023015"/>
    </source>
</evidence>
<dbReference type="InterPro" id="IPR009057">
    <property type="entry name" value="Homeodomain-like_sf"/>
</dbReference>
<protein>
    <recommendedName>
        <fullName evidence="4">HTH araC/xylS-type domain-containing protein</fullName>
    </recommendedName>
</protein>
<keyword evidence="1" id="KW-0805">Transcription regulation</keyword>
<dbReference type="Pfam" id="PF14525">
    <property type="entry name" value="AraC_binding_2"/>
    <property type="match status" value="1"/>
</dbReference>
<sequence length="346" mass="38332">MVCSINTEASMQPGTAPLLEQMPIFRSRNVEETGAFLRAKGYRFDIAGRQARQLDARLNGVYTPGFYMGYVQYGGASVVLSPSPARTDTWIHLPLRGQLEATIGRDNVVCNPNLATIISPTRERCRLVSEADSSRIQLYLTKSSLTGQLAALLGEAPTAPLDFAPTVDLAAGYGRSLARYVMMAVADLEQTGSVLWSPATMSQFEQFIITALLLSHPHNYSNALRRLERPIAPRDVRRAVDYIEAHLDQAVTVADLVSATGVAGRTLFMHFRDFKGVSPMRYLRNARLRQARQALLRADPEANVTEIAMSTGFTHMGRFSITYRTYFGESPSETLRGQAQQLRKQP</sequence>
<keyword evidence="3" id="KW-0804">Transcription</keyword>
<dbReference type="Gene3D" id="1.10.10.60">
    <property type="entry name" value="Homeodomain-like"/>
    <property type="match status" value="1"/>
</dbReference>
<dbReference type="InterPro" id="IPR035418">
    <property type="entry name" value="AraC-bd_2"/>
</dbReference>
<dbReference type="PROSITE" id="PS01124">
    <property type="entry name" value="HTH_ARAC_FAMILY_2"/>
    <property type="match status" value="1"/>
</dbReference>
<evidence type="ECO:0000256" key="2">
    <source>
        <dbReference type="ARBA" id="ARBA00023125"/>
    </source>
</evidence>
<keyword evidence="2" id="KW-0238">DNA-binding</keyword>
<keyword evidence="6" id="KW-1185">Reference proteome</keyword>
<dbReference type="InterPro" id="IPR018062">
    <property type="entry name" value="HTH_AraC-typ_CS"/>
</dbReference>
<accession>A0A0R3LW10</accession>
<gene>
    <name evidence="5" type="ORF">CP49_29120</name>
</gene>
<dbReference type="SMART" id="SM00342">
    <property type="entry name" value="HTH_ARAC"/>
    <property type="match status" value="1"/>
</dbReference>
<dbReference type="InterPro" id="IPR050204">
    <property type="entry name" value="AraC_XylS_family_regulators"/>
</dbReference>
<dbReference type="PROSITE" id="PS00041">
    <property type="entry name" value="HTH_ARAC_FAMILY_1"/>
    <property type="match status" value="1"/>
</dbReference>
<dbReference type="Pfam" id="PF12833">
    <property type="entry name" value="HTH_18"/>
    <property type="match status" value="1"/>
</dbReference>